<dbReference type="InterPro" id="IPR011055">
    <property type="entry name" value="Dup_hybrid_motif"/>
</dbReference>
<dbReference type="STRING" id="995062.SAMN04489718_3801"/>
<keyword evidence="4" id="KW-1185">Reference proteome</keyword>
<proteinExistence type="predicted"/>
<name>A0A1H1GQK6_9ACTN</name>
<protein>
    <submittedName>
        <fullName evidence="3">Peptidase family M23</fullName>
    </submittedName>
</protein>
<dbReference type="EMBL" id="FNKO01000002">
    <property type="protein sequence ID" value="SDR15450.1"/>
    <property type="molecule type" value="Genomic_DNA"/>
</dbReference>
<dbReference type="PANTHER" id="PTHR21666:SF270">
    <property type="entry name" value="MUREIN HYDROLASE ACTIVATOR ENVC"/>
    <property type="match status" value="1"/>
</dbReference>
<sequence length="283" mass="29621">MTRYRSPGGQTNAPVKQHDSDEVSTQDQFRKHRTPTSSSVWRGRIVVAAVAAGAFAAAGQAMASEQDQSDSQQDDSTPLASSQEAAASLGTATEDNSTGTKGSDGASAGVGGAAPSPEVLPVARTANTDDEVRKIAKSQRVERAREAAIREAQQPDYVAPAEGTFTSGFGGRWGTTHYGIDIANSKGTKIASVAEGTVIEAGSASGFGLWVRVQHTDGTITVYGHVHSITVQEGEKVEAGDQIATMGNRGFSTGTHLHFEVWNQSGKKINPLPWLNARGVSLT</sequence>
<dbReference type="Proteomes" id="UP000199301">
    <property type="component" value="Unassembled WGS sequence"/>
</dbReference>
<gene>
    <name evidence="3" type="ORF">SAMN04489718_3801</name>
</gene>
<evidence type="ECO:0000313" key="4">
    <source>
        <dbReference type="Proteomes" id="UP000199301"/>
    </source>
</evidence>
<evidence type="ECO:0000313" key="3">
    <source>
        <dbReference type="EMBL" id="SDR15450.1"/>
    </source>
</evidence>
<feature type="region of interest" description="Disordered" evidence="1">
    <location>
        <begin position="1"/>
        <end position="43"/>
    </location>
</feature>
<feature type="compositionally biased region" description="Polar residues" evidence="1">
    <location>
        <begin position="78"/>
        <end position="101"/>
    </location>
</feature>
<feature type="domain" description="M23ase beta-sheet core" evidence="2">
    <location>
        <begin position="176"/>
        <end position="271"/>
    </location>
</feature>
<evidence type="ECO:0000256" key="1">
    <source>
        <dbReference type="SAM" id="MobiDB-lite"/>
    </source>
</evidence>
<dbReference type="CDD" id="cd12797">
    <property type="entry name" value="M23_peptidase"/>
    <property type="match status" value="1"/>
</dbReference>
<dbReference type="AlphaFoldDB" id="A0A1H1GQK6"/>
<accession>A0A1H1GQK6</accession>
<feature type="region of interest" description="Disordered" evidence="1">
    <location>
        <begin position="61"/>
        <end position="130"/>
    </location>
</feature>
<dbReference type="PANTHER" id="PTHR21666">
    <property type="entry name" value="PEPTIDASE-RELATED"/>
    <property type="match status" value="1"/>
</dbReference>
<dbReference type="GO" id="GO:0004222">
    <property type="term" value="F:metalloendopeptidase activity"/>
    <property type="evidence" value="ECO:0007669"/>
    <property type="project" value="TreeGrafter"/>
</dbReference>
<dbReference type="InterPro" id="IPR050570">
    <property type="entry name" value="Cell_wall_metabolism_enzyme"/>
</dbReference>
<dbReference type="InterPro" id="IPR016047">
    <property type="entry name" value="M23ase_b-sheet_dom"/>
</dbReference>
<organism evidence="3 4">
    <name type="scientific">Actinopolyspora saharensis</name>
    <dbReference type="NCBI Taxonomy" id="995062"/>
    <lineage>
        <taxon>Bacteria</taxon>
        <taxon>Bacillati</taxon>
        <taxon>Actinomycetota</taxon>
        <taxon>Actinomycetes</taxon>
        <taxon>Actinopolysporales</taxon>
        <taxon>Actinopolysporaceae</taxon>
        <taxon>Actinopolyspora</taxon>
    </lineage>
</organism>
<reference evidence="4" key="1">
    <citation type="submission" date="2016-10" db="EMBL/GenBank/DDBJ databases">
        <authorList>
            <person name="Varghese N."/>
            <person name="Submissions S."/>
        </authorList>
    </citation>
    <scope>NUCLEOTIDE SEQUENCE [LARGE SCALE GENOMIC DNA]</scope>
    <source>
        <strain evidence="4">DSM 45459</strain>
    </source>
</reference>
<dbReference type="Pfam" id="PF01551">
    <property type="entry name" value="Peptidase_M23"/>
    <property type="match status" value="1"/>
</dbReference>
<dbReference type="SUPFAM" id="SSF51261">
    <property type="entry name" value="Duplicated hybrid motif"/>
    <property type="match status" value="1"/>
</dbReference>
<dbReference type="Gene3D" id="2.70.70.10">
    <property type="entry name" value="Glucose Permease (Domain IIA)"/>
    <property type="match status" value="1"/>
</dbReference>
<evidence type="ECO:0000259" key="2">
    <source>
        <dbReference type="Pfam" id="PF01551"/>
    </source>
</evidence>
<feature type="compositionally biased region" description="Low complexity" evidence="1">
    <location>
        <begin position="61"/>
        <end position="76"/>
    </location>
</feature>